<proteinExistence type="predicted"/>
<dbReference type="AlphaFoldDB" id="A0A814YLV0"/>
<dbReference type="Proteomes" id="UP000663829">
    <property type="component" value="Unassembled WGS sequence"/>
</dbReference>
<dbReference type="Proteomes" id="UP000681722">
    <property type="component" value="Unassembled WGS sequence"/>
</dbReference>
<dbReference type="EMBL" id="CAJNOQ010009679">
    <property type="protein sequence ID" value="CAF1231302.1"/>
    <property type="molecule type" value="Genomic_DNA"/>
</dbReference>
<evidence type="ECO:0000256" key="1">
    <source>
        <dbReference type="SAM" id="MobiDB-lite"/>
    </source>
</evidence>
<keyword evidence="4" id="KW-1185">Reference proteome</keyword>
<dbReference type="EMBL" id="CAJOBC010009685">
    <property type="protein sequence ID" value="CAF3993973.1"/>
    <property type="molecule type" value="Genomic_DNA"/>
</dbReference>
<feature type="compositionally biased region" description="Low complexity" evidence="1">
    <location>
        <begin position="31"/>
        <end position="47"/>
    </location>
</feature>
<name>A0A814YLV0_9BILA</name>
<feature type="non-terminal residue" evidence="2">
    <location>
        <position position="1"/>
    </location>
</feature>
<organism evidence="2 4">
    <name type="scientific">Didymodactylos carnosus</name>
    <dbReference type="NCBI Taxonomy" id="1234261"/>
    <lineage>
        <taxon>Eukaryota</taxon>
        <taxon>Metazoa</taxon>
        <taxon>Spiralia</taxon>
        <taxon>Gnathifera</taxon>
        <taxon>Rotifera</taxon>
        <taxon>Eurotatoria</taxon>
        <taxon>Bdelloidea</taxon>
        <taxon>Philodinida</taxon>
        <taxon>Philodinidae</taxon>
        <taxon>Didymodactylos</taxon>
    </lineage>
</organism>
<feature type="compositionally biased region" description="Basic and acidic residues" evidence="1">
    <location>
        <begin position="51"/>
        <end position="66"/>
    </location>
</feature>
<accession>A0A814YLV0</accession>
<reference evidence="2" key="1">
    <citation type="submission" date="2021-02" db="EMBL/GenBank/DDBJ databases">
        <authorList>
            <person name="Nowell W R."/>
        </authorList>
    </citation>
    <scope>NUCLEOTIDE SEQUENCE</scope>
</reference>
<evidence type="ECO:0000313" key="2">
    <source>
        <dbReference type="EMBL" id="CAF1231302.1"/>
    </source>
</evidence>
<gene>
    <name evidence="2" type="ORF">GPM918_LOCUS25187</name>
    <name evidence="3" type="ORF">SRO942_LOCUS25194</name>
</gene>
<protein>
    <submittedName>
        <fullName evidence="2">Uncharacterized protein</fullName>
    </submittedName>
</protein>
<feature type="compositionally biased region" description="Polar residues" evidence="1">
    <location>
        <begin position="78"/>
        <end position="91"/>
    </location>
</feature>
<evidence type="ECO:0000313" key="3">
    <source>
        <dbReference type="EMBL" id="CAF3993973.1"/>
    </source>
</evidence>
<comment type="caution">
    <text evidence="2">The sequence shown here is derived from an EMBL/GenBank/DDBJ whole genome shotgun (WGS) entry which is preliminary data.</text>
</comment>
<feature type="region of interest" description="Disordered" evidence="1">
    <location>
        <begin position="21"/>
        <end position="91"/>
    </location>
</feature>
<evidence type="ECO:0000313" key="4">
    <source>
        <dbReference type="Proteomes" id="UP000663829"/>
    </source>
</evidence>
<sequence length="91" mass="10228">MGRSPESNAATNRTDYSKVLTKIYKPETTPTEQQKFTMTKTTTLFPTASEQTKEPTHTPKTNKEASTESDEETRDSPHSQTELNVASYNNN</sequence>